<organism evidence="1 2">
    <name type="scientific">Largemouth bass virus</name>
    <dbReference type="NCBI Taxonomy" id="176656"/>
    <lineage>
        <taxon>Viruses</taxon>
        <taxon>Varidnaviria</taxon>
        <taxon>Bamfordvirae</taxon>
        <taxon>Nucleocytoviricota</taxon>
        <taxon>Megaviricetes</taxon>
        <taxon>Pimascovirales</taxon>
        <taxon>Pimascovirales incertae sedis</taxon>
        <taxon>Iridoviridae</taxon>
        <taxon>Alphairidovirinae</taxon>
        <taxon>Ranavirus</taxon>
        <taxon>Ranavirus micropterus1</taxon>
        <taxon>Santee-Cooper ranavirus</taxon>
    </lineage>
</organism>
<sequence length="242" mass="25783">MLWEASTDKPIKLKALLEILLQNLDSARLTVTQQGITVADCQNSMTVTASIAASAFCSWAYNSDRPVIYAGVPHAALQDLKTFKSKSKVTLCLMGDPDCSILTMKIVVVNGDMSTSINMVVNHCQQEAAVDHPTPLSSFSLKQTEFTILCKTFKQGPVTLGSFGGRLVASGGIDGIKVKEVAFGAPDNSVPTVKVLLQAEKLTRLSKMGQFSDGLLIVHVSEGSVTVRASGMLGVMTMSILS</sequence>
<proteinExistence type="predicted"/>
<name>A0A9E7TLM8_9VIRU</name>
<reference evidence="1" key="1">
    <citation type="submission" date="2021-02" db="EMBL/GenBank/DDBJ databases">
        <authorList>
            <person name="Chen J."/>
            <person name="Hu H."/>
            <person name="Huang J."/>
            <person name="Yan X."/>
        </authorList>
    </citation>
    <scope>NUCLEOTIDE SEQUENCE</scope>
    <source>
        <strain evidence="1">GDOU</strain>
    </source>
</reference>
<protein>
    <recommendedName>
        <fullName evidence="3">Proliferating cell nuclear antigen</fullName>
    </recommendedName>
</protein>
<dbReference type="EMBL" id="MW630113">
    <property type="protein sequence ID" value="UUY86272.1"/>
    <property type="molecule type" value="Genomic_DNA"/>
</dbReference>
<accession>A0A9E7TLM8</accession>
<evidence type="ECO:0008006" key="3">
    <source>
        <dbReference type="Google" id="ProtNLM"/>
    </source>
</evidence>
<dbReference type="Gene3D" id="3.70.10.10">
    <property type="match status" value="1"/>
</dbReference>
<dbReference type="Proteomes" id="UP001060024">
    <property type="component" value="Segment"/>
</dbReference>
<dbReference type="SMR" id="A0A9E7TLM8"/>
<evidence type="ECO:0000313" key="1">
    <source>
        <dbReference type="EMBL" id="UUY86272.1"/>
    </source>
</evidence>
<evidence type="ECO:0000313" key="2">
    <source>
        <dbReference type="Proteomes" id="UP001060024"/>
    </source>
</evidence>